<dbReference type="PROSITE" id="PS50110">
    <property type="entry name" value="RESPONSE_REGULATORY"/>
    <property type="match status" value="1"/>
</dbReference>
<dbReference type="InterPro" id="IPR029787">
    <property type="entry name" value="Nucleotide_cyclase"/>
</dbReference>
<dbReference type="GO" id="GO:0052621">
    <property type="term" value="F:diguanylate cyclase activity"/>
    <property type="evidence" value="ECO:0007669"/>
    <property type="project" value="UniProtKB-EC"/>
</dbReference>
<dbReference type="InterPro" id="IPR050469">
    <property type="entry name" value="Diguanylate_Cyclase"/>
</dbReference>
<dbReference type="Gene3D" id="3.40.50.2300">
    <property type="match status" value="1"/>
</dbReference>
<dbReference type="RefSeq" id="WP_090269593.1">
    <property type="nucleotide sequence ID" value="NZ_FOEP01000005.1"/>
</dbReference>
<dbReference type="InterPro" id="IPR011006">
    <property type="entry name" value="CheY-like_superfamily"/>
</dbReference>
<keyword evidence="7" id="KW-1185">Reference proteome</keyword>
<dbReference type="GO" id="GO:0043709">
    <property type="term" value="P:cell adhesion involved in single-species biofilm formation"/>
    <property type="evidence" value="ECO:0007669"/>
    <property type="project" value="TreeGrafter"/>
</dbReference>
<dbReference type="EC" id="2.7.7.65" evidence="1"/>
<evidence type="ECO:0000313" key="7">
    <source>
        <dbReference type="Proteomes" id="UP000198634"/>
    </source>
</evidence>
<dbReference type="GO" id="GO:1902201">
    <property type="term" value="P:negative regulation of bacterial-type flagellum-dependent cell motility"/>
    <property type="evidence" value="ECO:0007669"/>
    <property type="project" value="TreeGrafter"/>
</dbReference>
<sequence>MPGKILIVDGISTNRIVLRVKLSAAFYSVVQAGSGAEALRQIDLEQPDLVMTSATLPDMTGTALCQRIKAGEAASCPPVVIVQPNADRADRLMALAQGADEVVSHPLGDTLLLARLRALMRARDSAEELRLRESTSRALGFAEPAADIIAPSRVGLVADTSVKSLLWRKSLAPVTPHRLSCHDGRGLIRDIATRGAPDVLVIGLGGDAPEAGLALLAGLRAQPELRRTMFLAVVEDGNVGLAADALDLGANDLMASGFDAAEMAQRLTTLAHRKALADRLHNTVRDGLRAAVTDPLTELYNRRYALPHLARMTQKAAQTGRPIAVMLADLDHFKQINDLYGHAGGDAVLSEVSHRLRAAMRGIDLLARIGGEEFLIALPDTPPAQARAIARRLCQIISDTPFHLPGHAQPVNVTVSIGLALAHGADIAMDDTAVNGLLDQADRALYGAKAHGRNQVTLSRPAA</sequence>
<dbReference type="SMART" id="SM00267">
    <property type="entry name" value="GGDEF"/>
    <property type="match status" value="1"/>
</dbReference>
<dbReference type="PANTHER" id="PTHR45138:SF9">
    <property type="entry name" value="DIGUANYLATE CYCLASE DGCM-RELATED"/>
    <property type="match status" value="1"/>
</dbReference>
<dbReference type="InterPro" id="IPR000160">
    <property type="entry name" value="GGDEF_dom"/>
</dbReference>
<organism evidence="6 7">
    <name type="scientific">Thalassovita taeanensis</name>
    <dbReference type="NCBI Taxonomy" id="657014"/>
    <lineage>
        <taxon>Bacteria</taxon>
        <taxon>Pseudomonadati</taxon>
        <taxon>Pseudomonadota</taxon>
        <taxon>Alphaproteobacteria</taxon>
        <taxon>Rhodobacterales</taxon>
        <taxon>Roseobacteraceae</taxon>
        <taxon>Thalassovita</taxon>
    </lineage>
</organism>
<proteinExistence type="predicted"/>
<dbReference type="CDD" id="cd01949">
    <property type="entry name" value="GGDEF"/>
    <property type="match status" value="1"/>
</dbReference>
<accession>A0A1H9EQ13</accession>
<evidence type="ECO:0000256" key="3">
    <source>
        <dbReference type="PROSITE-ProRule" id="PRU00169"/>
    </source>
</evidence>
<dbReference type="InterPro" id="IPR001789">
    <property type="entry name" value="Sig_transdc_resp-reg_receiver"/>
</dbReference>
<dbReference type="SMART" id="SM00448">
    <property type="entry name" value="REC"/>
    <property type="match status" value="1"/>
</dbReference>
<evidence type="ECO:0000256" key="1">
    <source>
        <dbReference type="ARBA" id="ARBA00012528"/>
    </source>
</evidence>
<dbReference type="EMBL" id="FOEP01000005">
    <property type="protein sequence ID" value="SEQ27677.1"/>
    <property type="molecule type" value="Genomic_DNA"/>
</dbReference>
<dbReference type="SUPFAM" id="SSF52172">
    <property type="entry name" value="CheY-like"/>
    <property type="match status" value="2"/>
</dbReference>
<comment type="catalytic activity">
    <reaction evidence="2">
        <text>2 GTP = 3',3'-c-di-GMP + 2 diphosphate</text>
        <dbReference type="Rhea" id="RHEA:24898"/>
        <dbReference type="ChEBI" id="CHEBI:33019"/>
        <dbReference type="ChEBI" id="CHEBI:37565"/>
        <dbReference type="ChEBI" id="CHEBI:58805"/>
        <dbReference type="EC" id="2.7.7.65"/>
    </reaction>
</comment>
<dbReference type="Gene3D" id="3.30.70.270">
    <property type="match status" value="1"/>
</dbReference>
<dbReference type="Pfam" id="PF00990">
    <property type="entry name" value="GGDEF"/>
    <property type="match status" value="1"/>
</dbReference>
<dbReference type="GO" id="GO:0005886">
    <property type="term" value="C:plasma membrane"/>
    <property type="evidence" value="ECO:0007669"/>
    <property type="project" value="TreeGrafter"/>
</dbReference>
<dbReference type="PANTHER" id="PTHR45138">
    <property type="entry name" value="REGULATORY COMPONENTS OF SENSORY TRANSDUCTION SYSTEM"/>
    <property type="match status" value="1"/>
</dbReference>
<dbReference type="SUPFAM" id="SSF55073">
    <property type="entry name" value="Nucleotide cyclase"/>
    <property type="match status" value="1"/>
</dbReference>
<dbReference type="InterPro" id="IPR043128">
    <property type="entry name" value="Rev_trsase/Diguanyl_cyclase"/>
</dbReference>
<evidence type="ECO:0000259" key="5">
    <source>
        <dbReference type="PROSITE" id="PS50887"/>
    </source>
</evidence>
<dbReference type="FunFam" id="3.30.70.270:FF:000001">
    <property type="entry name" value="Diguanylate cyclase domain protein"/>
    <property type="match status" value="1"/>
</dbReference>
<reference evidence="6 7" key="1">
    <citation type="submission" date="2016-10" db="EMBL/GenBank/DDBJ databases">
        <authorList>
            <person name="de Groot N.N."/>
        </authorList>
    </citation>
    <scope>NUCLEOTIDE SEQUENCE [LARGE SCALE GENOMIC DNA]</scope>
    <source>
        <strain evidence="6 7">DSM 22007</strain>
    </source>
</reference>
<feature type="domain" description="GGDEF" evidence="5">
    <location>
        <begin position="321"/>
        <end position="461"/>
    </location>
</feature>
<dbReference type="AlphaFoldDB" id="A0A1H9EQ13"/>
<dbReference type="Proteomes" id="UP000198634">
    <property type="component" value="Unassembled WGS sequence"/>
</dbReference>
<protein>
    <recommendedName>
        <fullName evidence="1">diguanylate cyclase</fullName>
        <ecNumber evidence="1">2.7.7.65</ecNumber>
    </recommendedName>
</protein>
<evidence type="ECO:0000256" key="2">
    <source>
        <dbReference type="ARBA" id="ARBA00034247"/>
    </source>
</evidence>
<name>A0A1H9EQ13_9RHOB</name>
<dbReference type="Pfam" id="PF00072">
    <property type="entry name" value="Response_reg"/>
    <property type="match status" value="1"/>
</dbReference>
<dbReference type="OrthoDB" id="9812260at2"/>
<dbReference type="PROSITE" id="PS50887">
    <property type="entry name" value="GGDEF"/>
    <property type="match status" value="1"/>
</dbReference>
<dbReference type="NCBIfam" id="TIGR00254">
    <property type="entry name" value="GGDEF"/>
    <property type="match status" value="1"/>
</dbReference>
<dbReference type="GO" id="GO:0000160">
    <property type="term" value="P:phosphorelay signal transduction system"/>
    <property type="evidence" value="ECO:0007669"/>
    <property type="project" value="InterPro"/>
</dbReference>
<feature type="domain" description="Response regulatory" evidence="4">
    <location>
        <begin position="4"/>
        <end position="120"/>
    </location>
</feature>
<evidence type="ECO:0000313" key="6">
    <source>
        <dbReference type="EMBL" id="SEQ27677.1"/>
    </source>
</evidence>
<dbReference type="STRING" id="657014.SAMN04488092_105128"/>
<gene>
    <name evidence="6" type="ORF">SAMN04488092_105128</name>
</gene>
<comment type="caution">
    <text evidence="3">Lacks conserved residue(s) required for the propagation of feature annotation.</text>
</comment>
<evidence type="ECO:0000259" key="4">
    <source>
        <dbReference type="PROSITE" id="PS50110"/>
    </source>
</evidence>